<evidence type="ECO:0000256" key="7">
    <source>
        <dbReference type="ARBA" id="ARBA00023180"/>
    </source>
</evidence>
<dbReference type="InterPro" id="IPR012419">
    <property type="entry name" value="Cas1_AcylTrans_dom"/>
</dbReference>
<dbReference type="OrthoDB" id="1932925at2759"/>
<evidence type="ECO:0000256" key="1">
    <source>
        <dbReference type="ARBA" id="ARBA00004141"/>
    </source>
</evidence>
<dbReference type="EMBL" id="FN649758">
    <property type="protein sequence ID" value="CBN78469.1"/>
    <property type="molecule type" value="Genomic_DNA"/>
</dbReference>
<feature type="compositionally biased region" description="Gly residues" evidence="8">
    <location>
        <begin position="1036"/>
        <end position="1047"/>
    </location>
</feature>
<sequence length="1059" mass="114732">MEGIQLTALALLVLFGANWVLYGCLWLHERYSSRTASASEDAKQLPDASASGSAAAVPAGGGDASAAAPVAAAGGGHGKKVLSEPLSRTLTSVRAFSWELSRLGVLITFAYMCEHHPPFAHGEKAHDMDMFWCVALMLLVSSALNVRKSKGGDVLNREQTEEWKGWMQFMFLMYHYFSAHEVYNSIRVFITAYVWMTGFGNFSFFYLKGDYGAVRLLQMLWRLNFLVILLCMAMGNTYILYYICPLHTFYFFVVYAIMSPAKSANYTKNGMRWKLLVAGSIIFCVWDWDLHIFEKIFFFLGREKVVGAGNGTMWEWYFRTSLDHWSTFLGMIFALNYPATAQWVKKIESLPFGRQWAIKGSVAAVLLSATAWWAANILPLEKLVYNQKNAYFGVAIPVLTYIYVRNLTPLMRTRYLEPLHSLGKITLETYLMQHHIWLTSNAKTLLVVVPGSPKLNMVIVTVCYVLVSRELYRLTMSLRGMCLPDELSACLRNLAGIACTVAACVAVAKALLVAGAGPAACACIIGAIGFGLVFAVHKLLLDAGSGGGGGDLSIGNGVGSGEEVSASASRPASYDGKLLNACNVLPVVATLLAFACGSAVVSSSQSSTRVDPWHYSYSTDVCVETVNHGMWKVEAGQCQEPGEATAYCNSHQWKWVDVPDQCHVHYMPPSEVEEALKGRNVVVVGDSVNRFVYWALVRSLGEATPMAHDTTIEKHSDFSWQASDDWGTRFSFLWAPEVEDLNERVAEALDMSGVDIVLIGGGLWDALNGEGDLEGYRSGISSVHNKVIARTPSDKGVVPAVMWVSMTKVINERLLDDKKREWLTEPKLAAYRGIVESSGIFHDVDGVIDGVKLTTGQRMESYDGVHYSDLTYDAFAQVAVNLVTHLERTGTIGAVDSPPPAAGDTKDIWGMGSKALGVIVLLLASVMVLTRDAFHGTVRLAIAVTSFGRPPFDAESMSWEATYGNLLRKIGKHPDGGSQLSAPSAIGGTKAAAAAAAAGGSSSGGGSGNGGRRLRERGRSANRDDEEATRSLLGDGVDGGGGSGGRGVLEMTSTGNHAA</sequence>
<dbReference type="GO" id="GO:0005975">
    <property type="term" value="P:carbohydrate metabolic process"/>
    <property type="evidence" value="ECO:0007669"/>
    <property type="project" value="TreeGrafter"/>
</dbReference>
<evidence type="ECO:0000256" key="3">
    <source>
        <dbReference type="ARBA" id="ARBA00022679"/>
    </source>
</evidence>
<dbReference type="OMA" id="GYPRCNF"/>
<dbReference type="PANTHER" id="PTHR13533">
    <property type="entry name" value="N-ACETYLNEURAMINATE 9-O-ACETYLTRANSFERASE"/>
    <property type="match status" value="1"/>
</dbReference>
<dbReference type="SUPFAM" id="SSF52266">
    <property type="entry name" value="SGNH hydrolase"/>
    <property type="match status" value="1"/>
</dbReference>
<feature type="transmembrane region" description="Helical" evidence="9">
    <location>
        <begin position="186"/>
        <end position="207"/>
    </location>
</feature>
<feature type="domain" description="Cas1p 10 TM acyl transferase" evidence="10">
    <location>
        <begin position="83"/>
        <end position="494"/>
    </location>
</feature>
<evidence type="ECO:0000313" key="11">
    <source>
        <dbReference type="EMBL" id="CBN78469.1"/>
    </source>
</evidence>
<feature type="transmembrane region" description="Helical" evidence="9">
    <location>
        <begin position="219"/>
        <end position="243"/>
    </location>
</feature>
<feature type="transmembrane region" description="Helical" evidence="9">
    <location>
        <begin position="325"/>
        <end position="344"/>
    </location>
</feature>
<dbReference type="EMBL" id="FN647885">
    <property type="protein sequence ID" value="CBN78469.1"/>
    <property type="molecule type" value="Genomic_DNA"/>
</dbReference>
<keyword evidence="12" id="KW-1185">Reference proteome</keyword>
<evidence type="ECO:0000256" key="5">
    <source>
        <dbReference type="ARBA" id="ARBA00022989"/>
    </source>
</evidence>
<evidence type="ECO:0000313" key="12">
    <source>
        <dbReference type="Proteomes" id="UP000002630"/>
    </source>
</evidence>
<dbReference type="GO" id="GO:0016407">
    <property type="term" value="F:acetyltransferase activity"/>
    <property type="evidence" value="ECO:0007669"/>
    <property type="project" value="TreeGrafter"/>
</dbReference>
<protein>
    <recommendedName>
        <fullName evidence="10">Cas1p 10 TM acyl transferase domain-containing protein</fullName>
    </recommendedName>
</protein>
<evidence type="ECO:0000256" key="2">
    <source>
        <dbReference type="ARBA" id="ARBA00010666"/>
    </source>
</evidence>
<name>D8LDR2_ECTSI</name>
<keyword evidence="7" id="KW-0325">Glycoprotein</keyword>
<feature type="transmembrane region" description="Helical" evidence="9">
    <location>
        <begin position="273"/>
        <end position="293"/>
    </location>
</feature>
<comment type="subcellular location">
    <subcellularLocation>
        <location evidence="1">Membrane</location>
        <topology evidence="1">Multi-pass membrane protein</topology>
    </subcellularLocation>
</comment>
<feature type="transmembrane region" description="Helical" evidence="9">
    <location>
        <begin position="390"/>
        <end position="408"/>
    </location>
</feature>
<evidence type="ECO:0000259" key="10">
    <source>
        <dbReference type="Pfam" id="PF07779"/>
    </source>
</evidence>
<feature type="transmembrane region" description="Helical" evidence="9">
    <location>
        <begin position="6"/>
        <end position="27"/>
    </location>
</feature>
<dbReference type="InParanoid" id="D8LDR2"/>
<organism evidence="11 12">
    <name type="scientific">Ectocarpus siliculosus</name>
    <name type="common">Brown alga</name>
    <name type="synonym">Conferva siliculosa</name>
    <dbReference type="NCBI Taxonomy" id="2880"/>
    <lineage>
        <taxon>Eukaryota</taxon>
        <taxon>Sar</taxon>
        <taxon>Stramenopiles</taxon>
        <taxon>Ochrophyta</taxon>
        <taxon>PX clade</taxon>
        <taxon>Phaeophyceae</taxon>
        <taxon>Ectocarpales</taxon>
        <taxon>Ectocarpaceae</taxon>
        <taxon>Ectocarpus</taxon>
    </lineage>
</organism>
<dbReference type="Proteomes" id="UP000002630">
    <property type="component" value="Linkage Group LG33"/>
</dbReference>
<keyword evidence="5 9" id="KW-1133">Transmembrane helix</keyword>
<keyword evidence="3" id="KW-0808">Transferase</keyword>
<dbReference type="Gene3D" id="3.40.50.1110">
    <property type="entry name" value="SGNH hydrolase"/>
    <property type="match status" value="1"/>
</dbReference>
<comment type="similarity">
    <text evidence="2">Belongs to the PC-esterase family. CASD1 subfamily.</text>
</comment>
<dbReference type="AlphaFoldDB" id="D8LDR2"/>
<evidence type="ECO:0000256" key="8">
    <source>
        <dbReference type="SAM" id="MobiDB-lite"/>
    </source>
</evidence>
<feature type="region of interest" description="Disordered" evidence="8">
    <location>
        <begin position="997"/>
        <end position="1059"/>
    </location>
</feature>
<feature type="compositionally biased region" description="Gly residues" evidence="8">
    <location>
        <begin position="1001"/>
        <end position="1011"/>
    </location>
</feature>
<dbReference type="GO" id="GO:0016020">
    <property type="term" value="C:membrane"/>
    <property type="evidence" value="ECO:0007669"/>
    <property type="project" value="UniProtKB-SubCell"/>
</dbReference>
<evidence type="ECO:0000256" key="6">
    <source>
        <dbReference type="ARBA" id="ARBA00023136"/>
    </source>
</evidence>
<evidence type="ECO:0000256" key="4">
    <source>
        <dbReference type="ARBA" id="ARBA00022692"/>
    </source>
</evidence>
<keyword evidence="6 9" id="KW-0472">Membrane</keyword>
<dbReference type="InterPro" id="IPR036514">
    <property type="entry name" value="SGNH_hydro_sf"/>
</dbReference>
<gene>
    <name evidence="11" type="ORF">Esi_0121_0072</name>
</gene>
<dbReference type="eggNOG" id="KOG1699">
    <property type="taxonomic scope" value="Eukaryota"/>
</dbReference>
<reference evidence="11 12" key="1">
    <citation type="journal article" date="2010" name="Nature">
        <title>The Ectocarpus genome and the independent evolution of multicellularity in brown algae.</title>
        <authorList>
            <person name="Cock J.M."/>
            <person name="Sterck L."/>
            <person name="Rouze P."/>
            <person name="Scornet D."/>
            <person name="Allen A.E."/>
            <person name="Amoutzias G."/>
            <person name="Anthouard V."/>
            <person name="Artiguenave F."/>
            <person name="Aury J.M."/>
            <person name="Badger J.H."/>
            <person name="Beszteri B."/>
            <person name="Billiau K."/>
            <person name="Bonnet E."/>
            <person name="Bothwell J.H."/>
            <person name="Bowler C."/>
            <person name="Boyen C."/>
            <person name="Brownlee C."/>
            <person name="Carrano C.J."/>
            <person name="Charrier B."/>
            <person name="Cho G.Y."/>
            <person name="Coelho S.M."/>
            <person name="Collen J."/>
            <person name="Corre E."/>
            <person name="Da Silva C."/>
            <person name="Delage L."/>
            <person name="Delaroque N."/>
            <person name="Dittami S.M."/>
            <person name="Doulbeau S."/>
            <person name="Elias M."/>
            <person name="Farnham G."/>
            <person name="Gachon C.M."/>
            <person name="Gschloessl B."/>
            <person name="Heesch S."/>
            <person name="Jabbari K."/>
            <person name="Jubin C."/>
            <person name="Kawai H."/>
            <person name="Kimura K."/>
            <person name="Kloareg B."/>
            <person name="Kupper F.C."/>
            <person name="Lang D."/>
            <person name="Le Bail A."/>
            <person name="Leblanc C."/>
            <person name="Lerouge P."/>
            <person name="Lohr M."/>
            <person name="Lopez P.J."/>
            <person name="Martens C."/>
            <person name="Maumus F."/>
            <person name="Michel G."/>
            <person name="Miranda-Saavedra D."/>
            <person name="Morales J."/>
            <person name="Moreau H."/>
            <person name="Motomura T."/>
            <person name="Nagasato C."/>
            <person name="Napoli C.A."/>
            <person name="Nelson D.R."/>
            <person name="Nyvall-Collen P."/>
            <person name="Peters A.F."/>
            <person name="Pommier C."/>
            <person name="Potin P."/>
            <person name="Poulain J."/>
            <person name="Quesneville H."/>
            <person name="Read B."/>
            <person name="Rensing S.A."/>
            <person name="Ritter A."/>
            <person name="Rousvoal S."/>
            <person name="Samanta M."/>
            <person name="Samson G."/>
            <person name="Schroeder D.C."/>
            <person name="Segurens B."/>
            <person name="Strittmatter M."/>
            <person name="Tonon T."/>
            <person name="Tregear J.W."/>
            <person name="Valentin K."/>
            <person name="von Dassow P."/>
            <person name="Yamagishi T."/>
            <person name="Van de Peer Y."/>
            <person name="Wincker P."/>
        </authorList>
    </citation>
    <scope>NUCLEOTIDE SEQUENCE [LARGE SCALE GENOMIC DNA]</scope>
    <source>
        <strain evidence="12">Ec32 / CCAP1310/4</strain>
    </source>
</reference>
<dbReference type="Pfam" id="PF07779">
    <property type="entry name" value="Cas1_AcylT"/>
    <property type="match status" value="1"/>
</dbReference>
<feature type="transmembrane region" description="Helical" evidence="9">
    <location>
        <begin position="356"/>
        <end position="378"/>
    </location>
</feature>
<keyword evidence="4 9" id="KW-0812">Transmembrane</keyword>
<accession>D8LDR2</accession>
<evidence type="ECO:0000256" key="9">
    <source>
        <dbReference type="SAM" id="Phobius"/>
    </source>
</evidence>
<feature type="transmembrane region" description="Helical" evidence="9">
    <location>
        <begin position="517"/>
        <end position="536"/>
    </location>
</feature>
<dbReference type="GO" id="GO:0005794">
    <property type="term" value="C:Golgi apparatus"/>
    <property type="evidence" value="ECO:0007669"/>
    <property type="project" value="UniProtKB-ARBA"/>
</dbReference>
<proteinExistence type="inferred from homology"/>
<dbReference type="PANTHER" id="PTHR13533:SF1">
    <property type="entry name" value="N-ACETYLNEURAMINATE 9-O-ACETYLTRANSFERASE"/>
    <property type="match status" value="1"/>
</dbReference>